<dbReference type="EMBL" id="CP023466">
    <property type="protein sequence ID" value="ATE77632.1"/>
    <property type="molecule type" value="Genomic_DNA"/>
</dbReference>
<evidence type="ECO:0000256" key="6">
    <source>
        <dbReference type="ARBA" id="ARBA00022722"/>
    </source>
</evidence>
<comment type="cofactor">
    <cofactor evidence="3">
        <name>Mg(2+)</name>
        <dbReference type="ChEBI" id="CHEBI:18420"/>
    </cofactor>
</comment>
<comment type="cofactor">
    <cofactor evidence="2">
        <name>Mn(2+)</name>
        <dbReference type="ChEBI" id="CHEBI:29035"/>
    </cofactor>
</comment>
<dbReference type="RefSeq" id="WP_096480202.1">
    <property type="nucleotide sequence ID" value="NZ_CP023466.1"/>
</dbReference>
<evidence type="ECO:0000313" key="12">
    <source>
        <dbReference type="EMBL" id="ATE77632.1"/>
    </source>
</evidence>
<dbReference type="EC" id="3.1.4.1" evidence="5"/>
<evidence type="ECO:0000256" key="5">
    <source>
        <dbReference type="ARBA" id="ARBA00012029"/>
    </source>
</evidence>
<comment type="similarity">
    <text evidence="4">Belongs to the FAN1 family.</text>
</comment>
<evidence type="ECO:0000256" key="8">
    <source>
        <dbReference type="ARBA" id="ARBA00022801"/>
    </source>
</evidence>
<dbReference type="InterPro" id="IPR033315">
    <property type="entry name" value="Fan1-like"/>
</dbReference>
<dbReference type="InterPro" id="IPR040603">
    <property type="entry name" value="FAN1_SAP_bact"/>
</dbReference>
<dbReference type="Proteomes" id="UP000218385">
    <property type="component" value="Chromosome"/>
</dbReference>
<evidence type="ECO:0000256" key="9">
    <source>
        <dbReference type="ARBA" id="ARBA00022842"/>
    </source>
</evidence>
<evidence type="ECO:0000256" key="2">
    <source>
        <dbReference type="ARBA" id="ARBA00001936"/>
    </source>
</evidence>
<organism evidence="12 13">
    <name type="scientific">Pseudomonas frederiksbergensis</name>
    <dbReference type="NCBI Taxonomy" id="104087"/>
    <lineage>
        <taxon>Bacteria</taxon>
        <taxon>Pseudomonadati</taxon>
        <taxon>Pseudomonadota</taxon>
        <taxon>Gammaproteobacteria</taxon>
        <taxon>Pseudomonadales</taxon>
        <taxon>Pseudomonadaceae</taxon>
        <taxon>Pseudomonas</taxon>
    </lineage>
</organism>
<keyword evidence="7" id="KW-0479">Metal-binding</keyword>
<dbReference type="SMART" id="SM00990">
    <property type="entry name" value="VRR_NUC"/>
    <property type="match status" value="1"/>
</dbReference>
<keyword evidence="6" id="KW-0540">Nuclease</keyword>
<evidence type="ECO:0000256" key="7">
    <source>
        <dbReference type="ARBA" id="ARBA00022723"/>
    </source>
</evidence>
<feature type="domain" description="VRR-NUC" evidence="11">
    <location>
        <begin position="436"/>
        <end position="550"/>
    </location>
</feature>
<dbReference type="PANTHER" id="PTHR15749:SF4">
    <property type="entry name" value="FANCONI-ASSOCIATED NUCLEASE 1"/>
    <property type="match status" value="1"/>
</dbReference>
<protein>
    <recommendedName>
        <fullName evidence="5">phosphodiesterase I</fullName>
        <ecNumber evidence="5">3.1.4.1</ecNumber>
    </recommendedName>
</protein>
<keyword evidence="8" id="KW-0378">Hydrolase</keyword>
<dbReference type="GO" id="GO:0003676">
    <property type="term" value="F:nucleic acid binding"/>
    <property type="evidence" value="ECO:0007669"/>
    <property type="project" value="InterPro"/>
</dbReference>
<dbReference type="Gene3D" id="3.40.1350.10">
    <property type="match status" value="1"/>
</dbReference>
<dbReference type="AlphaFoldDB" id="A0AB33EEP5"/>
<sequence>MARLPVIVNPLDDPFYYLNNFMQVLDWLEHRYADVLSIEEQDFIRDFNRLPRESQALLVRLVMRKGVHFRVGKLSYVEIGDIASAAKPLLALGWIDEESPLPVEEVFEVLLKAEILQCFGDAIDQPKGKKSDWLPALSEQFPEEQSFAQWCPALDDRLFSLTVMGLCDRLRLMFFGNLYQDWSEFVLADLGIYTYEKVEFCAESRGLRSREDVDACLFLHSCQQHFEAGEEVAVVVEQINRLELANPWLQRRRAKLLFQIAQHCERMADFSTALGLYRDCAYPGARLRLIRVLERCGEFQLAMDLASHAEQTPESATEHQHLLRVLPRLRRKLGGPPIKRPAPRAMQRLDLQLPRHDPALSVEYYVQAHLADESAPVHYVENSLINSLFGLLCWPAIFAPLPGAFFHPFQRGPVDLHNEDFHARRAELFQACLAELDDGRYAQTIRERYIAKWGVQSPFVFWGALSEELLEQALDCLPAEHLKHWFNRLLLDIKANRAGMPDLIQFWPQHKTYRMIEVKGPGDRLQDNQLRWLEFCHEHQMPIAVCYVQWVEQGA</sequence>
<proteinExistence type="inferred from homology"/>
<dbReference type="InterPro" id="IPR014883">
    <property type="entry name" value="VRR_NUC"/>
</dbReference>
<dbReference type="FunFam" id="3.40.1350.10:FF:000024">
    <property type="entry name" value="Fanconi-associated nuclease"/>
    <property type="match status" value="1"/>
</dbReference>
<evidence type="ECO:0000256" key="3">
    <source>
        <dbReference type="ARBA" id="ARBA00001946"/>
    </source>
</evidence>
<name>A0AB33EEP5_9PSED</name>
<gene>
    <name evidence="12" type="ORF">CNN82_14775</name>
</gene>
<evidence type="ECO:0000256" key="4">
    <source>
        <dbReference type="ARBA" id="ARBA00005533"/>
    </source>
</evidence>
<dbReference type="PANTHER" id="PTHR15749">
    <property type="entry name" value="FANCONI-ASSOCIATED NUCLEASE 1"/>
    <property type="match status" value="1"/>
</dbReference>
<dbReference type="GO" id="GO:0004528">
    <property type="term" value="F:phosphodiesterase I activity"/>
    <property type="evidence" value="ECO:0007669"/>
    <property type="project" value="UniProtKB-EC"/>
</dbReference>
<comment type="catalytic activity">
    <reaction evidence="1">
        <text>Hydrolytically removes 5'-nucleotides successively from the 3'-hydroxy termini of 3'-hydroxy-terminated oligonucleotides.</text>
        <dbReference type="EC" id="3.1.4.1"/>
    </reaction>
</comment>
<evidence type="ECO:0000256" key="10">
    <source>
        <dbReference type="ARBA" id="ARBA00023211"/>
    </source>
</evidence>
<dbReference type="Pfam" id="PF21315">
    <property type="entry name" value="FAN1_HTH"/>
    <property type="match status" value="1"/>
</dbReference>
<reference evidence="12 13" key="1">
    <citation type="submission" date="2017-09" db="EMBL/GenBank/DDBJ databases">
        <title>Complete Genome sequence of Lysobacter capsici KNU-15.</title>
        <authorList>
            <person name="Kim M.-C."/>
            <person name="Yi H."/>
            <person name="Lee D.-W."/>
            <person name="Shin J.-H."/>
        </authorList>
    </citation>
    <scope>NUCLEOTIDE SEQUENCE [LARGE SCALE GENOMIC DNA]</scope>
    <source>
        <strain evidence="12 13">KNU-15</strain>
    </source>
</reference>
<dbReference type="InterPro" id="IPR011856">
    <property type="entry name" value="tRNA_endonuc-like_dom_sf"/>
</dbReference>
<evidence type="ECO:0000313" key="13">
    <source>
        <dbReference type="Proteomes" id="UP000218385"/>
    </source>
</evidence>
<dbReference type="Pfam" id="PF18081">
    <property type="entry name" value="FANC_SAP"/>
    <property type="match status" value="1"/>
</dbReference>
<dbReference type="InterPro" id="IPR049125">
    <property type="entry name" value="FAN1-like_WH"/>
</dbReference>
<evidence type="ECO:0000259" key="11">
    <source>
        <dbReference type="SMART" id="SM00990"/>
    </source>
</evidence>
<dbReference type="GO" id="GO:0036297">
    <property type="term" value="P:interstrand cross-link repair"/>
    <property type="evidence" value="ECO:0007669"/>
    <property type="project" value="InterPro"/>
</dbReference>
<dbReference type="Pfam" id="PF08774">
    <property type="entry name" value="VRR_NUC"/>
    <property type="match status" value="1"/>
</dbReference>
<keyword evidence="10" id="KW-0464">Manganese</keyword>
<accession>A0AB33EEP5</accession>
<dbReference type="GO" id="GO:0046872">
    <property type="term" value="F:metal ion binding"/>
    <property type="evidence" value="ECO:0007669"/>
    <property type="project" value="UniProtKB-KW"/>
</dbReference>
<evidence type="ECO:0000256" key="1">
    <source>
        <dbReference type="ARBA" id="ARBA00000983"/>
    </source>
</evidence>
<keyword evidence="9" id="KW-0460">Magnesium</keyword>